<keyword evidence="2" id="KW-1185">Reference proteome</keyword>
<reference evidence="1 2" key="1">
    <citation type="submission" date="2019-02" db="EMBL/GenBank/DDBJ databases">
        <authorList>
            <person name="Li Y."/>
        </authorList>
    </citation>
    <scope>NUCLEOTIDE SEQUENCE [LARGE SCALE GENOMIC DNA]</scope>
    <source>
        <strain evidence="1 2">30C10-4-7</strain>
    </source>
</reference>
<name>A0A4Q6Y0Q0_9SPHI</name>
<dbReference type="Proteomes" id="UP000292855">
    <property type="component" value="Unassembled WGS sequence"/>
</dbReference>
<accession>A0A4Q6Y0Q0</accession>
<evidence type="ECO:0000313" key="2">
    <source>
        <dbReference type="Proteomes" id="UP000292855"/>
    </source>
</evidence>
<dbReference type="AlphaFoldDB" id="A0A4Q6Y0Q0"/>
<proteinExistence type="predicted"/>
<dbReference type="RefSeq" id="WP_130140771.1">
    <property type="nucleotide sequence ID" value="NZ_SGIT01000001.1"/>
</dbReference>
<evidence type="ECO:0000313" key="1">
    <source>
        <dbReference type="EMBL" id="RZF62546.1"/>
    </source>
</evidence>
<comment type="caution">
    <text evidence="1">The sequence shown here is derived from an EMBL/GenBank/DDBJ whole genome shotgun (WGS) entry which is preliminary data.</text>
</comment>
<gene>
    <name evidence="1" type="ORF">EWE74_07035</name>
</gene>
<sequence>MKKSYGFEVSLNGKKIARAGIPKDNYVVNCIVDAVHRKDGSEELYMRIGGLDSDAQMHVGWFGEQIKVGDKISIEVIDDQFDEPTSTSKKFTKEEIREQKIKHYLHLKEELKDYLEE</sequence>
<organism evidence="1 2">
    <name type="scientific">Sphingobacterium corticibacterium</name>
    <dbReference type="NCBI Taxonomy" id="2484746"/>
    <lineage>
        <taxon>Bacteria</taxon>
        <taxon>Pseudomonadati</taxon>
        <taxon>Bacteroidota</taxon>
        <taxon>Sphingobacteriia</taxon>
        <taxon>Sphingobacteriales</taxon>
        <taxon>Sphingobacteriaceae</taxon>
        <taxon>Sphingobacterium</taxon>
    </lineage>
</organism>
<dbReference type="EMBL" id="SGIT01000001">
    <property type="protein sequence ID" value="RZF62546.1"/>
    <property type="molecule type" value="Genomic_DNA"/>
</dbReference>
<dbReference type="OrthoDB" id="1442549at2"/>
<protein>
    <submittedName>
        <fullName evidence="1">Uncharacterized protein</fullName>
    </submittedName>
</protein>